<dbReference type="OrthoDB" id="9805272at2"/>
<sequence length="388" mass="41986">MKMQLPQEDGSLLAYHVKGEPVGLAVAGRAFNREAYAAAHVVVDPIASGNSGRTPVVIDWDATLAFREYLWSHGFKVAEAMDTAQRGMGLDWPEARELIQRSVRHAKTRGGGIACGVGTDQLSAERDYTLAEIEAAYLEQLDVVEAEGGDVILMASRALARAARNADDYLTLYGRLLDRASRPVILHWLGEMFDPSLAGYWGSATLSAALDTVVTLIAAHADKVDGIKVSLLDPQWEVALRRRLPASVKMYTGDDFNYADMIAGDEHGHSHALLGIFDPIASVAAAALERLAAGDVSAFRSLLDPTVELSREIFRSPTQYYKSGVVFLAWLNGHQEHFSMVAGAQSARGVAHYAKVFQLADACGALRDPNLACERLASYLRVACGISV</sequence>
<dbReference type="AlphaFoldDB" id="A0A7Z2GMF6"/>
<dbReference type="SUPFAM" id="SSF51569">
    <property type="entry name" value="Aldolase"/>
    <property type="match status" value="1"/>
</dbReference>
<dbReference type="InterPro" id="IPR009334">
    <property type="entry name" value="DUF993"/>
</dbReference>
<keyword evidence="2" id="KW-1185">Reference proteome</keyword>
<organism evidence="1 2">
    <name type="scientific">Paraburkholderia acidisoli</name>
    <dbReference type="NCBI Taxonomy" id="2571748"/>
    <lineage>
        <taxon>Bacteria</taxon>
        <taxon>Pseudomonadati</taxon>
        <taxon>Pseudomonadota</taxon>
        <taxon>Betaproteobacteria</taxon>
        <taxon>Burkholderiales</taxon>
        <taxon>Burkholderiaceae</taxon>
        <taxon>Paraburkholderia</taxon>
    </lineage>
</organism>
<dbReference type="InterPro" id="IPR013785">
    <property type="entry name" value="Aldolase_TIM"/>
</dbReference>
<dbReference type="EMBL" id="CP046914">
    <property type="protein sequence ID" value="QGZ64286.1"/>
    <property type="molecule type" value="Genomic_DNA"/>
</dbReference>
<gene>
    <name evidence="1" type="ORF">FAZ98_21430</name>
</gene>
<evidence type="ECO:0000313" key="2">
    <source>
        <dbReference type="Proteomes" id="UP000433577"/>
    </source>
</evidence>
<evidence type="ECO:0000313" key="1">
    <source>
        <dbReference type="EMBL" id="QGZ64286.1"/>
    </source>
</evidence>
<accession>A0A7Z2GMF6</accession>
<reference evidence="1 2" key="1">
    <citation type="submission" date="2019-12" db="EMBL/GenBank/DDBJ databases">
        <title>Paraburkholderia acidiphila 7Q-K02 sp. nov and Paraburkholderia acidisoli DHF22 sp. nov., two strains isolated from forest soil.</title>
        <authorList>
            <person name="Gao Z."/>
            <person name="Qiu L."/>
        </authorList>
    </citation>
    <scope>NUCLEOTIDE SEQUENCE [LARGE SCALE GENOMIC DNA]</scope>
    <source>
        <strain evidence="1 2">DHF22</strain>
    </source>
</reference>
<proteinExistence type="predicted"/>
<dbReference type="KEGG" id="pacs:FAZ98_21430"/>
<dbReference type="Gene3D" id="3.20.20.70">
    <property type="entry name" value="Aldolase class I"/>
    <property type="match status" value="1"/>
</dbReference>
<protein>
    <submittedName>
        <fullName evidence="1">DUF993 family protein</fullName>
    </submittedName>
</protein>
<dbReference type="Pfam" id="PF06187">
    <property type="entry name" value="DUF993"/>
    <property type="match status" value="1"/>
</dbReference>
<dbReference type="Proteomes" id="UP000433577">
    <property type="component" value="Chromosome 2"/>
</dbReference>
<dbReference type="RefSeq" id="WP_158953563.1">
    <property type="nucleotide sequence ID" value="NZ_CP046914.1"/>
</dbReference>
<name>A0A7Z2GMF6_9BURK</name>